<organism evidence="2">
    <name type="scientific">marine sediment metagenome</name>
    <dbReference type="NCBI Taxonomy" id="412755"/>
    <lineage>
        <taxon>unclassified sequences</taxon>
        <taxon>metagenomes</taxon>
        <taxon>ecological metagenomes</taxon>
    </lineage>
</organism>
<dbReference type="InterPro" id="IPR051315">
    <property type="entry name" value="Bact_Chemotaxis_CheA"/>
</dbReference>
<accession>X1SW96</accession>
<protein>
    <recommendedName>
        <fullName evidence="1">HPt domain-containing protein</fullName>
    </recommendedName>
</protein>
<dbReference type="InterPro" id="IPR008207">
    <property type="entry name" value="Sig_transdc_His_kin_Hpt_dom"/>
</dbReference>
<gene>
    <name evidence="2" type="ORF">S12H4_40964</name>
</gene>
<dbReference type="PROSITE" id="PS50894">
    <property type="entry name" value="HPT"/>
    <property type="match status" value="1"/>
</dbReference>
<dbReference type="SUPFAM" id="SSF47226">
    <property type="entry name" value="Histidine-containing phosphotransfer domain, HPT domain"/>
    <property type="match status" value="1"/>
</dbReference>
<dbReference type="Pfam" id="PF01627">
    <property type="entry name" value="Hpt"/>
    <property type="match status" value="1"/>
</dbReference>
<proteinExistence type="predicted"/>
<dbReference type="SMART" id="SM00073">
    <property type="entry name" value="HPT"/>
    <property type="match status" value="1"/>
</dbReference>
<reference evidence="2" key="1">
    <citation type="journal article" date="2014" name="Front. Microbiol.">
        <title>High frequency of phylogenetically diverse reductive dehalogenase-homologous genes in deep subseafloor sedimentary metagenomes.</title>
        <authorList>
            <person name="Kawai M."/>
            <person name="Futagami T."/>
            <person name="Toyoda A."/>
            <person name="Takaki Y."/>
            <person name="Nishi S."/>
            <person name="Hori S."/>
            <person name="Arai W."/>
            <person name="Tsubouchi T."/>
            <person name="Morono Y."/>
            <person name="Uchiyama I."/>
            <person name="Ito T."/>
            <person name="Fujiyama A."/>
            <person name="Inagaki F."/>
            <person name="Takami H."/>
        </authorList>
    </citation>
    <scope>NUCLEOTIDE SEQUENCE</scope>
    <source>
        <strain evidence="2">Expedition CK06-06</strain>
    </source>
</reference>
<evidence type="ECO:0000313" key="2">
    <source>
        <dbReference type="EMBL" id="GAI97352.1"/>
    </source>
</evidence>
<dbReference type="Gene3D" id="1.20.120.160">
    <property type="entry name" value="HPT domain"/>
    <property type="match status" value="1"/>
</dbReference>
<comment type="caution">
    <text evidence="2">The sequence shown here is derived from an EMBL/GenBank/DDBJ whole genome shotgun (WGS) entry which is preliminary data.</text>
</comment>
<dbReference type="GO" id="GO:0000160">
    <property type="term" value="P:phosphorelay signal transduction system"/>
    <property type="evidence" value="ECO:0007669"/>
    <property type="project" value="InterPro"/>
</dbReference>
<dbReference type="PANTHER" id="PTHR43395">
    <property type="entry name" value="SENSOR HISTIDINE KINASE CHEA"/>
    <property type="match status" value="1"/>
</dbReference>
<name>X1SW96_9ZZZZ</name>
<dbReference type="CDD" id="cd00088">
    <property type="entry name" value="HPT"/>
    <property type="match status" value="1"/>
</dbReference>
<evidence type="ECO:0000259" key="1">
    <source>
        <dbReference type="PROSITE" id="PS50894"/>
    </source>
</evidence>
<dbReference type="InterPro" id="IPR036641">
    <property type="entry name" value="HPT_dom_sf"/>
</dbReference>
<dbReference type="EMBL" id="BARW01024914">
    <property type="protein sequence ID" value="GAI97352.1"/>
    <property type="molecule type" value="Genomic_DNA"/>
</dbReference>
<feature type="non-terminal residue" evidence="2">
    <location>
        <position position="98"/>
    </location>
</feature>
<dbReference type="AlphaFoldDB" id="X1SW96"/>
<feature type="domain" description="HPt" evidence="1">
    <location>
        <begin position="1"/>
        <end position="98"/>
    </location>
</feature>
<dbReference type="PANTHER" id="PTHR43395:SF1">
    <property type="entry name" value="CHEMOTAXIS PROTEIN CHEA"/>
    <property type="match status" value="1"/>
</dbReference>
<sequence>MGKQSIETYKCFKIEASELIDKLTRGCLALEKGDQTEELIHELNRAAHSLKGAARLVEFYEIENIAHWLEDAFVKFEKQDTLPSSEEMIGLLGRIDEL</sequence>